<keyword evidence="1" id="KW-1133">Transmembrane helix</keyword>
<feature type="transmembrane region" description="Helical" evidence="1">
    <location>
        <begin position="46"/>
        <end position="65"/>
    </location>
</feature>
<gene>
    <name evidence="2" type="ORF">FQV37_1090</name>
</gene>
<name>A0A6N7BXE5_9GAMM</name>
<keyword evidence="3" id="KW-1185">Reference proteome</keyword>
<evidence type="ECO:0000313" key="2">
    <source>
        <dbReference type="EMBL" id="KAF0568364.1"/>
    </source>
</evidence>
<organism evidence="2 3">
    <name type="scientific">Psychrobacter nivimaris</name>
    <dbReference type="NCBI Taxonomy" id="281738"/>
    <lineage>
        <taxon>Bacteria</taxon>
        <taxon>Pseudomonadati</taxon>
        <taxon>Pseudomonadota</taxon>
        <taxon>Gammaproteobacteria</taxon>
        <taxon>Moraxellales</taxon>
        <taxon>Moraxellaceae</taxon>
        <taxon>Psychrobacter</taxon>
    </lineage>
</organism>
<sequence length="138" mass="15950">MDKVKKEFMSPASLQVCFYLFVLLLLATPAAYIYDYNGFNFAELRTFLLALAAFYTFALSAHIEIRHIKPSSSTSFLRFLVPISQCFSFILLSLFALTIVEYINGDLRLDRVYDPFITLFFVYLLRKNIESIKQDIGT</sequence>
<proteinExistence type="predicted"/>
<keyword evidence="1" id="KW-0812">Transmembrane</keyword>
<evidence type="ECO:0000313" key="3">
    <source>
        <dbReference type="Proteomes" id="UP000471465"/>
    </source>
</evidence>
<accession>A0A6N7BXE5</accession>
<protein>
    <submittedName>
        <fullName evidence="2">Uncharacterized protein</fullName>
    </submittedName>
</protein>
<comment type="caution">
    <text evidence="2">The sequence shown here is derived from an EMBL/GenBank/DDBJ whole genome shotgun (WGS) entry which is preliminary data.</text>
</comment>
<dbReference type="RefSeq" id="WP_160022503.1">
    <property type="nucleotide sequence ID" value="NZ_VZIZ01000020.1"/>
</dbReference>
<dbReference type="AlphaFoldDB" id="A0A6N7BXE5"/>
<evidence type="ECO:0000256" key="1">
    <source>
        <dbReference type="SAM" id="Phobius"/>
    </source>
</evidence>
<dbReference type="Proteomes" id="UP000471465">
    <property type="component" value="Unassembled WGS sequence"/>
</dbReference>
<feature type="transmembrane region" description="Helical" evidence="1">
    <location>
        <begin position="77"/>
        <end position="100"/>
    </location>
</feature>
<dbReference type="EMBL" id="VZIZ01000020">
    <property type="protein sequence ID" value="KAF0568364.1"/>
    <property type="molecule type" value="Genomic_DNA"/>
</dbReference>
<reference evidence="2 3" key="1">
    <citation type="submission" date="2019-09" db="EMBL/GenBank/DDBJ databases">
        <title>Draft genome sequence of Psychrobacter nivimaris LAMA 639, in search for biotechnological relevant genes.</title>
        <authorList>
            <person name="Lima A.O.S."/>
            <person name="Staloch B.E.K."/>
            <person name="Freitas R.C."/>
            <person name="Niero H."/>
            <person name="Silva M.A.C."/>
        </authorList>
    </citation>
    <scope>NUCLEOTIDE SEQUENCE [LARGE SCALE GENOMIC DNA]</scope>
    <source>
        <strain evidence="2 3">LAMA 639</strain>
    </source>
</reference>
<keyword evidence="1" id="KW-0472">Membrane</keyword>
<feature type="transmembrane region" description="Helical" evidence="1">
    <location>
        <begin position="12"/>
        <end position="34"/>
    </location>
</feature>